<dbReference type="PANTHER" id="PTHR32338:SF10">
    <property type="entry name" value="N-ACETYL-GAMMA-GLUTAMYL-PHOSPHATE REDUCTASE, CHLOROPLASTIC-RELATED"/>
    <property type="match status" value="1"/>
</dbReference>
<dbReference type="Gene3D" id="3.30.360.10">
    <property type="entry name" value="Dihydrodipicolinate Reductase, domain 2"/>
    <property type="match status" value="1"/>
</dbReference>
<dbReference type="AlphaFoldDB" id="A0A380HJS6"/>
<dbReference type="Pfam" id="PF01118">
    <property type="entry name" value="Semialdhyde_dh"/>
    <property type="match status" value="1"/>
</dbReference>
<dbReference type="Gene3D" id="3.40.50.720">
    <property type="entry name" value="NAD(P)-binding Rossmann-like Domain"/>
    <property type="match status" value="1"/>
</dbReference>
<evidence type="ECO:0000313" key="10">
    <source>
        <dbReference type="Proteomes" id="UP000254707"/>
    </source>
</evidence>
<keyword evidence="5 7" id="KW-0560">Oxidoreductase</keyword>
<feature type="domain" description="Semialdehyde dehydrogenase NAD-binding" evidence="8">
    <location>
        <begin position="3"/>
        <end position="138"/>
    </location>
</feature>
<dbReference type="OMA" id="PHLTPMI"/>
<dbReference type="GO" id="GO:0006526">
    <property type="term" value="P:L-arginine biosynthetic process"/>
    <property type="evidence" value="ECO:0007669"/>
    <property type="project" value="UniProtKB-UniRule"/>
</dbReference>
<organism evidence="9 10">
    <name type="scientific">Staphylococcus saprophyticus</name>
    <dbReference type="NCBI Taxonomy" id="29385"/>
    <lineage>
        <taxon>Bacteria</taxon>
        <taxon>Bacillati</taxon>
        <taxon>Bacillota</taxon>
        <taxon>Bacilli</taxon>
        <taxon>Bacillales</taxon>
        <taxon>Staphylococcaceae</taxon>
        <taxon>Staphylococcus</taxon>
    </lineage>
</organism>
<dbReference type="GeneID" id="3617139"/>
<comment type="pathway">
    <text evidence="1 7">Amino-acid biosynthesis; L-arginine biosynthesis; N(2)-acetyl-L-ornithine from L-glutamate: step 3/4.</text>
</comment>
<dbReference type="GO" id="GO:0070401">
    <property type="term" value="F:NADP+ binding"/>
    <property type="evidence" value="ECO:0007669"/>
    <property type="project" value="InterPro"/>
</dbReference>
<protein>
    <recommendedName>
        <fullName evidence="7">N-acetyl-gamma-glutamyl-phosphate reductase</fullName>
        <shortName evidence="7">AGPR</shortName>
        <ecNumber evidence="7">1.2.1.38</ecNumber>
    </recommendedName>
    <alternativeName>
        <fullName evidence="7">N-acetyl-glutamate semialdehyde dehydrogenase</fullName>
        <shortName evidence="7">NAGSA dehydrogenase</shortName>
    </alternativeName>
</protein>
<dbReference type="InterPro" id="IPR000534">
    <property type="entry name" value="Semialdehyde_DH_NAD-bd"/>
</dbReference>
<keyword evidence="3 7" id="KW-0028">Amino-acid biosynthesis</keyword>
<dbReference type="InterPro" id="IPR058924">
    <property type="entry name" value="AGPR_dimerisation_dom"/>
</dbReference>
<comment type="subcellular location">
    <subcellularLocation>
        <location evidence="7">Cytoplasm</location>
    </subcellularLocation>
</comment>
<sequence length="343" mass="38593">MIEVGIVGGSGYGAIELIRLLIQHPNVNIKYIFSHSKQDQPIKETFPHLEQLTYHYETLNSEGIECDVIFFATPSNVSKHIVPQLLSKRIKIIDLSGDFRLTNRATYETYYGETAASQEYLNEANYSIAEWSNVNAQTTQLIANPGCFPTATLLALHPLIDKDIVKQDNIIIDAKTGVSGAGRSLAQHVHFAEMNENLSAYAIGKHKHKPEIEQYLSLLAQQEVKVTFTPHLVPMTRGILSTIYIKLNHAFTNEDLHNLFKDYYEDKPFVRIRSLGQFPKTKEVYGSNYCDIGIYVDEENQTAILVSVIDNLVKGASGQAIQNLNLMYGWKENTGLLQSPVYP</sequence>
<dbReference type="SUPFAM" id="SSF55347">
    <property type="entry name" value="Glyceraldehyde-3-phosphate dehydrogenase-like, C-terminal domain"/>
    <property type="match status" value="1"/>
</dbReference>
<keyword evidence="4 7" id="KW-0521">NADP</keyword>
<dbReference type="InterPro" id="IPR023013">
    <property type="entry name" value="AGPR_AS"/>
</dbReference>
<dbReference type="HAMAP" id="MF_00150">
    <property type="entry name" value="ArgC_type1"/>
    <property type="match status" value="1"/>
</dbReference>
<evidence type="ECO:0000256" key="4">
    <source>
        <dbReference type="ARBA" id="ARBA00022857"/>
    </source>
</evidence>
<dbReference type="InterPro" id="IPR050085">
    <property type="entry name" value="AGPR"/>
</dbReference>
<dbReference type="UniPathway" id="UPA00068">
    <property type="reaction ID" value="UER00108"/>
</dbReference>
<comment type="catalytic activity">
    <reaction evidence="6 7">
        <text>N-acetyl-L-glutamate 5-semialdehyde + phosphate + NADP(+) = N-acetyl-L-glutamyl 5-phosphate + NADPH + H(+)</text>
        <dbReference type="Rhea" id="RHEA:21588"/>
        <dbReference type="ChEBI" id="CHEBI:15378"/>
        <dbReference type="ChEBI" id="CHEBI:29123"/>
        <dbReference type="ChEBI" id="CHEBI:43474"/>
        <dbReference type="ChEBI" id="CHEBI:57783"/>
        <dbReference type="ChEBI" id="CHEBI:57936"/>
        <dbReference type="ChEBI" id="CHEBI:58349"/>
        <dbReference type="EC" id="1.2.1.38"/>
    </reaction>
</comment>
<proteinExistence type="inferred from homology"/>
<evidence type="ECO:0000313" key="9">
    <source>
        <dbReference type="EMBL" id="SUM81865.1"/>
    </source>
</evidence>
<dbReference type="SMART" id="SM00859">
    <property type="entry name" value="Semialdhyde_dh"/>
    <property type="match status" value="1"/>
</dbReference>
<keyword evidence="7" id="KW-0963">Cytoplasm</keyword>
<dbReference type="InterPro" id="IPR000706">
    <property type="entry name" value="AGPR_type-1"/>
</dbReference>
<gene>
    <name evidence="7 9" type="primary">argC</name>
    <name evidence="9" type="ORF">NCTC7688_00359</name>
</gene>
<evidence type="ECO:0000256" key="5">
    <source>
        <dbReference type="ARBA" id="ARBA00023002"/>
    </source>
</evidence>
<dbReference type="PROSITE" id="PS01224">
    <property type="entry name" value="ARGC"/>
    <property type="match status" value="1"/>
</dbReference>
<keyword evidence="2 7" id="KW-0055">Arginine biosynthesis</keyword>
<accession>A0A380HJS6</accession>
<dbReference type="FunFam" id="3.30.360.10:FF:000014">
    <property type="entry name" value="N-acetyl-gamma-glutamyl-phosphate reductase"/>
    <property type="match status" value="1"/>
</dbReference>
<dbReference type="RefSeq" id="WP_002482167.1">
    <property type="nucleotide sequence ID" value="NZ_CAXOKG010000002.1"/>
</dbReference>
<dbReference type="EMBL" id="UHED01000001">
    <property type="protein sequence ID" value="SUM81865.1"/>
    <property type="molecule type" value="Genomic_DNA"/>
</dbReference>
<comment type="similarity">
    <text evidence="7">Belongs to the NAGSA dehydrogenase family. Type 1 subfamily.</text>
</comment>
<dbReference type="CDD" id="cd23934">
    <property type="entry name" value="AGPR_1_C"/>
    <property type="match status" value="1"/>
</dbReference>
<dbReference type="GO" id="GO:0005737">
    <property type="term" value="C:cytoplasm"/>
    <property type="evidence" value="ECO:0007669"/>
    <property type="project" value="UniProtKB-SubCell"/>
</dbReference>
<dbReference type="NCBIfam" id="TIGR01850">
    <property type="entry name" value="argC"/>
    <property type="match status" value="1"/>
</dbReference>
<reference evidence="9 10" key="1">
    <citation type="submission" date="2018-06" db="EMBL/GenBank/DDBJ databases">
        <authorList>
            <consortium name="Pathogen Informatics"/>
            <person name="Doyle S."/>
        </authorList>
    </citation>
    <scope>NUCLEOTIDE SEQUENCE [LARGE SCALE GENOMIC DNA]</scope>
    <source>
        <strain evidence="9 10">NCTC7688</strain>
    </source>
</reference>
<dbReference type="CDD" id="cd17895">
    <property type="entry name" value="AGPR_1_N"/>
    <property type="match status" value="1"/>
</dbReference>
<dbReference type="InterPro" id="IPR036291">
    <property type="entry name" value="NAD(P)-bd_dom_sf"/>
</dbReference>
<evidence type="ECO:0000256" key="2">
    <source>
        <dbReference type="ARBA" id="ARBA00022571"/>
    </source>
</evidence>
<feature type="active site" evidence="7">
    <location>
        <position position="147"/>
    </location>
</feature>
<dbReference type="PANTHER" id="PTHR32338">
    <property type="entry name" value="N-ACETYL-GAMMA-GLUTAMYL-PHOSPHATE REDUCTASE, CHLOROPLASTIC-RELATED-RELATED"/>
    <property type="match status" value="1"/>
</dbReference>
<dbReference type="Proteomes" id="UP000254707">
    <property type="component" value="Unassembled WGS sequence"/>
</dbReference>
<evidence type="ECO:0000256" key="3">
    <source>
        <dbReference type="ARBA" id="ARBA00022605"/>
    </source>
</evidence>
<comment type="function">
    <text evidence="7">Catalyzes the NADPH-dependent reduction of N-acetyl-5-glutamyl phosphate to yield N-acetyl-L-glutamate 5-semialdehyde.</text>
</comment>
<dbReference type="Pfam" id="PF22698">
    <property type="entry name" value="Semialdhyde_dhC_1"/>
    <property type="match status" value="1"/>
</dbReference>
<evidence type="ECO:0000256" key="6">
    <source>
        <dbReference type="ARBA" id="ARBA00050557"/>
    </source>
</evidence>
<dbReference type="GO" id="GO:0003942">
    <property type="term" value="F:N-acetyl-gamma-glutamyl-phosphate reductase activity"/>
    <property type="evidence" value="ECO:0007669"/>
    <property type="project" value="UniProtKB-UniRule"/>
</dbReference>
<evidence type="ECO:0000256" key="7">
    <source>
        <dbReference type="HAMAP-Rule" id="MF_00150"/>
    </source>
</evidence>
<name>A0A380HJS6_STASA</name>
<evidence type="ECO:0000256" key="1">
    <source>
        <dbReference type="ARBA" id="ARBA00004862"/>
    </source>
</evidence>
<dbReference type="EC" id="1.2.1.38" evidence="7"/>
<dbReference type="GO" id="GO:0051287">
    <property type="term" value="F:NAD binding"/>
    <property type="evidence" value="ECO:0007669"/>
    <property type="project" value="InterPro"/>
</dbReference>
<dbReference type="SMR" id="A0A380HJS6"/>
<dbReference type="SUPFAM" id="SSF51735">
    <property type="entry name" value="NAD(P)-binding Rossmann-fold domains"/>
    <property type="match status" value="1"/>
</dbReference>
<evidence type="ECO:0000259" key="8">
    <source>
        <dbReference type="SMART" id="SM00859"/>
    </source>
</evidence>